<proteinExistence type="predicted"/>
<dbReference type="AlphaFoldDB" id="A0A9P7ELZ0"/>
<accession>A0A9P7ELZ0</accession>
<reference evidence="1" key="1">
    <citation type="journal article" date="2020" name="New Phytol.">
        <title>Comparative genomics reveals dynamic genome evolution in host specialist ectomycorrhizal fungi.</title>
        <authorList>
            <person name="Lofgren L.A."/>
            <person name="Nguyen N.H."/>
            <person name="Vilgalys R."/>
            <person name="Ruytinx J."/>
            <person name="Liao H.L."/>
            <person name="Branco S."/>
            <person name="Kuo A."/>
            <person name="LaButti K."/>
            <person name="Lipzen A."/>
            <person name="Andreopoulos W."/>
            <person name="Pangilinan J."/>
            <person name="Riley R."/>
            <person name="Hundley H."/>
            <person name="Na H."/>
            <person name="Barry K."/>
            <person name="Grigoriev I.V."/>
            <person name="Stajich J.E."/>
            <person name="Kennedy P.G."/>
        </authorList>
    </citation>
    <scope>NUCLEOTIDE SEQUENCE</scope>
    <source>
        <strain evidence="1">MN1</strain>
    </source>
</reference>
<evidence type="ECO:0000313" key="2">
    <source>
        <dbReference type="Proteomes" id="UP000807769"/>
    </source>
</evidence>
<dbReference type="RefSeq" id="XP_041198629.1">
    <property type="nucleotide sequence ID" value="XM_041339337.1"/>
</dbReference>
<sequence length="61" mass="6705">MLLDVTNVLGIPPPVQVPQPQFGLFQQGAHMHENQALREHCGILEAQVTKLSMLENAPGPY</sequence>
<comment type="caution">
    <text evidence="1">The sequence shown here is derived from an EMBL/GenBank/DDBJ whole genome shotgun (WGS) entry which is preliminary data.</text>
</comment>
<evidence type="ECO:0000313" key="1">
    <source>
        <dbReference type="EMBL" id="KAG1824912.1"/>
    </source>
</evidence>
<dbReference type="GeneID" id="64633353"/>
<gene>
    <name evidence="1" type="ORF">BJ212DRAFT_1476196</name>
</gene>
<keyword evidence="2" id="KW-1185">Reference proteome</keyword>
<organism evidence="1 2">
    <name type="scientific">Suillus subaureus</name>
    <dbReference type="NCBI Taxonomy" id="48587"/>
    <lineage>
        <taxon>Eukaryota</taxon>
        <taxon>Fungi</taxon>
        <taxon>Dikarya</taxon>
        <taxon>Basidiomycota</taxon>
        <taxon>Agaricomycotina</taxon>
        <taxon>Agaricomycetes</taxon>
        <taxon>Agaricomycetidae</taxon>
        <taxon>Boletales</taxon>
        <taxon>Suillineae</taxon>
        <taxon>Suillaceae</taxon>
        <taxon>Suillus</taxon>
    </lineage>
</organism>
<name>A0A9P7ELZ0_9AGAM</name>
<dbReference type="EMBL" id="JABBWG010000003">
    <property type="protein sequence ID" value="KAG1824912.1"/>
    <property type="molecule type" value="Genomic_DNA"/>
</dbReference>
<protein>
    <submittedName>
        <fullName evidence="1">Uncharacterized protein</fullName>
    </submittedName>
</protein>
<dbReference type="Proteomes" id="UP000807769">
    <property type="component" value="Unassembled WGS sequence"/>
</dbReference>